<evidence type="ECO:0000256" key="1">
    <source>
        <dbReference type="SAM" id="Phobius"/>
    </source>
</evidence>
<keyword evidence="1" id="KW-1133">Transmembrane helix</keyword>
<dbReference type="Proteomes" id="UP000006729">
    <property type="component" value="Chromosome 5"/>
</dbReference>
<feature type="transmembrane region" description="Helical" evidence="1">
    <location>
        <begin position="53"/>
        <end position="71"/>
    </location>
</feature>
<gene>
    <name evidence="2" type="ORF">POPTR_005G106900</name>
</gene>
<sequence length="99" mass="11795">MCWDKTLIFTISGVFAFNSHHQISVFCHVSFFLVGFFQLLLLSMHRRFILCMYYLPSRCLWLWIFVVYAFTEVSAELFIFICFCAAMVRTFILAFQVSY</sequence>
<organism evidence="2 3">
    <name type="scientific">Populus trichocarpa</name>
    <name type="common">Western balsam poplar</name>
    <name type="synonym">Populus balsamifera subsp. trichocarpa</name>
    <dbReference type="NCBI Taxonomy" id="3694"/>
    <lineage>
        <taxon>Eukaryota</taxon>
        <taxon>Viridiplantae</taxon>
        <taxon>Streptophyta</taxon>
        <taxon>Embryophyta</taxon>
        <taxon>Tracheophyta</taxon>
        <taxon>Spermatophyta</taxon>
        <taxon>Magnoliopsida</taxon>
        <taxon>eudicotyledons</taxon>
        <taxon>Gunneridae</taxon>
        <taxon>Pentapetalae</taxon>
        <taxon>rosids</taxon>
        <taxon>fabids</taxon>
        <taxon>Malpighiales</taxon>
        <taxon>Salicaceae</taxon>
        <taxon>Saliceae</taxon>
        <taxon>Populus</taxon>
    </lineage>
</organism>
<evidence type="ECO:0000313" key="3">
    <source>
        <dbReference type="Proteomes" id="UP000006729"/>
    </source>
</evidence>
<accession>A0A2K2AEY2</accession>
<evidence type="ECO:0000313" key="2">
    <source>
        <dbReference type="EMBL" id="PNT36086.1"/>
    </source>
</evidence>
<feature type="transmembrane region" description="Helical" evidence="1">
    <location>
        <begin position="77"/>
        <end position="95"/>
    </location>
</feature>
<feature type="transmembrane region" description="Helical" evidence="1">
    <location>
        <begin position="23"/>
        <end position="41"/>
    </location>
</feature>
<dbReference type="AlphaFoldDB" id="A0A2K2AEY2"/>
<dbReference type="EMBL" id="CM009294">
    <property type="protein sequence ID" value="PNT36086.1"/>
    <property type="molecule type" value="Genomic_DNA"/>
</dbReference>
<keyword evidence="3" id="KW-1185">Reference proteome</keyword>
<proteinExistence type="predicted"/>
<keyword evidence="1" id="KW-0812">Transmembrane</keyword>
<keyword evidence="1" id="KW-0472">Membrane</keyword>
<name>A0A2K2AEY2_POPTR</name>
<dbReference type="InParanoid" id="A0A2K2AEY2"/>
<reference evidence="2 3" key="1">
    <citation type="journal article" date="2006" name="Science">
        <title>The genome of black cottonwood, Populus trichocarpa (Torr. &amp; Gray).</title>
        <authorList>
            <person name="Tuskan G.A."/>
            <person name="Difazio S."/>
            <person name="Jansson S."/>
            <person name="Bohlmann J."/>
            <person name="Grigoriev I."/>
            <person name="Hellsten U."/>
            <person name="Putnam N."/>
            <person name="Ralph S."/>
            <person name="Rombauts S."/>
            <person name="Salamov A."/>
            <person name="Schein J."/>
            <person name="Sterck L."/>
            <person name="Aerts A."/>
            <person name="Bhalerao R.R."/>
            <person name="Bhalerao R.P."/>
            <person name="Blaudez D."/>
            <person name="Boerjan W."/>
            <person name="Brun A."/>
            <person name="Brunner A."/>
            <person name="Busov V."/>
            <person name="Campbell M."/>
            <person name="Carlson J."/>
            <person name="Chalot M."/>
            <person name="Chapman J."/>
            <person name="Chen G.L."/>
            <person name="Cooper D."/>
            <person name="Coutinho P.M."/>
            <person name="Couturier J."/>
            <person name="Covert S."/>
            <person name="Cronk Q."/>
            <person name="Cunningham R."/>
            <person name="Davis J."/>
            <person name="Degroeve S."/>
            <person name="Dejardin A."/>
            <person name="Depamphilis C."/>
            <person name="Detter J."/>
            <person name="Dirks B."/>
            <person name="Dubchak I."/>
            <person name="Duplessis S."/>
            <person name="Ehlting J."/>
            <person name="Ellis B."/>
            <person name="Gendler K."/>
            <person name="Goodstein D."/>
            <person name="Gribskov M."/>
            <person name="Grimwood J."/>
            <person name="Groover A."/>
            <person name="Gunter L."/>
            <person name="Hamberger B."/>
            <person name="Heinze B."/>
            <person name="Helariutta Y."/>
            <person name="Henrissat B."/>
            <person name="Holligan D."/>
            <person name="Holt R."/>
            <person name="Huang W."/>
            <person name="Islam-Faridi N."/>
            <person name="Jones S."/>
            <person name="Jones-Rhoades M."/>
            <person name="Jorgensen R."/>
            <person name="Joshi C."/>
            <person name="Kangasjarvi J."/>
            <person name="Karlsson J."/>
            <person name="Kelleher C."/>
            <person name="Kirkpatrick R."/>
            <person name="Kirst M."/>
            <person name="Kohler A."/>
            <person name="Kalluri U."/>
            <person name="Larimer F."/>
            <person name="Leebens-Mack J."/>
            <person name="Leple J.C."/>
            <person name="Locascio P."/>
            <person name="Lou Y."/>
            <person name="Lucas S."/>
            <person name="Martin F."/>
            <person name="Montanini B."/>
            <person name="Napoli C."/>
            <person name="Nelson D.R."/>
            <person name="Nelson C."/>
            <person name="Nieminen K."/>
            <person name="Nilsson O."/>
            <person name="Pereda V."/>
            <person name="Peter G."/>
            <person name="Philippe R."/>
            <person name="Pilate G."/>
            <person name="Poliakov A."/>
            <person name="Razumovskaya J."/>
            <person name="Richardson P."/>
            <person name="Rinaldi C."/>
            <person name="Ritland K."/>
            <person name="Rouze P."/>
            <person name="Ryaboy D."/>
            <person name="Schmutz J."/>
            <person name="Schrader J."/>
            <person name="Segerman B."/>
            <person name="Shin H."/>
            <person name="Siddiqui A."/>
            <person name="Sterky F."/>
            <person name="Terry A."/>
            <person name="Tsai C.J."/>
            <person name="Uberbacher E."/>
            <person name="Unneberg P."/>
            <person name="Vahala J."/>
            <person name="Wall K."/>
            <person name="Wessler S."/>
            <person name="Yang G."/>
            <person name="Yin T."/>
            <person name="Douglas C."/>
            <person name="Marra M."/>
            <person name="Sandberg G."/>
            <person name="Van de Peer Y."/>
            <person name="Rokhsar D."/>
        </authorList>
    </citation>
    <scope>NUCLEOTIDE SEQUENCE [LARGE SCALE GENOMIC DNA]</scope>
    <source>
        <strain evidence="3">cv. Nisqually</strain>
    </source>
</reference>
<protein>
    <submittedName>
        <fullName evidence="2">Uncharacterized protein</fullName>
    </submittedName>
</protein>